<dbReference type="OrthoDB" id="1926238at2759"/>
<accession>A0A3L6S9H9</accession>
<gene>
    <name evidence="2" type="ORF">C2845_PM02G05650</name>
</gene>
<organism evidence="2 3">
    <name type="scientific">Panicum miliaceum</name>
    <name type="common">Proso millet</name>
    <name type="synonym">Broomcorn millet</name>
    <dbReference type="NCBI Taxonomy" id="4540"/>
    <lineage>
        <taxon>Eukaryota</taxon>
        <taxon>Viridiplantae</taxon>
        <taxon>Streptophyta</taxon>
        <taxon>Embryophyta</taxon>
        <taxon>Tracheophyta</taxon>
        <taxon>Spermatophyta</taxon>
        <taxon>Magnoliopsida</taxon>
        <taxon>Liliopsida</taxon>
        <taxon>Poales</taxon>
        <taxon>Poaceae</taxon>
        <taxon>PACMAD clade</taxon>
        <taxon>Panicoideae</taxon>
        <taxon>Panicodae</taxon>
        <taxon>Paniceae</taxon>
        <taxon>Panicinae</taxon>
        <taxon>Panicum</taxon>
        <taxon>Panicum sect. Panicum</taxon>
    </lineage>
</organism>
<dbReference type="PANTHER" id="PTHR31267:SF3">
    <property type="entry name" value="OS03G0756700 PROTEIN"/>
    <property type="match status" value="1"/>
</dbReference>
<evidence type="ECO:0000313" key="2">
    <source>
        <dbReference type="EMBL" id="RLN17648.1"/>
    </source>
</evidence>
<sequence length="1039" mass="113398">MAEAQDPKQKSKRGGVTEREIKSRFRHGPIRAGTSTAQLAAPAAWSPTAERKVKAHESATRQATSAFPLRPTLPLTDALLGCSAPSSKTLTPARQPRSWERVQELTAELPPHSTSSASPVADADQSMSTTPVSSFRGPASLQLQPQSSTCAEILANVDGFTAKAVSVDPSTFFFPQDANQEYYNRALQHSYSVSRQGFEDQGLLGSAPEFGLNKDSAALGGYQQFDHLWGPCQPGEYEGMQMQTISANIAHRHRPSNASCHDHTEEITSYDNDDRALSFGSSCSTGIASYPYSTPLQSNNHISDTRDGTWDALMQMQEALEVSNRDNGLNEECSDLTFNHAELSGGNTMKHQVVWDSGSLTSPSFTSNFFPYPGDSETTLTNTSTVCSFQNFADLQHNMNNIEQNRSSFELQLPHQKGPTESHIYESRGEMYPAECGTNPGHVESSGFMPSTEYRQNDRSQQLSSSFVNSADGSVDNSPKKSHLLYESEEQMEIDSLLNSFGVSTDSLSQTYGMFQQSDNLVELNTKVKLEESGSAACFSNTTTYMQTGPLESAVSDGTSHPEQCQSTSQTCGLFYDAASQWQNISSSGLPLLGYDKNISEPSSIINLGGNGKGHLLLSSDSALVQQQQSVANDTRLEITDNVANSYLEFTTSLDGQSCPIGASACHNEEMADKIVQTAEPDMVVNCPFGVHTSNHDGHSDMQLLITQPALVQEPILSLSKGPNLSCIEGTELKNVELTSICSTTQNHLGLNKSECYGILHSKSFEQNAPENIKMDIYHCDDYSQIVGPQKSTILSASKHSRSSVLPLIKFDGKVVSQQKKRKRATENLLAWHAQVMVGCGSMRHRRTSELDWAHATKRLAEKVDGGNTTMERSSFGTRARKRLILTTNLVQYILPVVPARLLAANVTNSGESTVYHLSKLALSEACDAVLSFVNDDMLLNQTSSSGKEDSKVLPRFLETFKSSAEKVTTLHDLATELQDLERWHIVHHLARWHGYARMHGGDTSDSGLGPYTATVKKHDGAAAAPVHLLSGIKCRLLN</sequence>
<feature type="compositionally biased region" description="Basic and acidic residues" evidence="1">
    <location>
        <begin position="1"/>
        <end position="23"/>
    </location>
</feature>
<comment type="caution">
    <text evidence="2">The sequence shown here is derived from an EMBL/GenBank/DDBJ whole genome shotgun (WGS) entry which is preliminary data.</text>
</comment>
<feature type="region of interest" description="Disordered" evidence="1">
    <location>
        <begin position="1"/>
        <end position="68"/>
    </location>
</feature>
<feature type="region of interest" description="Disordered" evidence="1">
    <location>
        <begin position="106"/>
        <end position="137"/>
    </location>
</feature>
<name>A0A3L6S9H9_PANMI</name>
<dbReference type="Proteomes" id="UP000275267">
    <property type="component" value="Unassembled WGS sequence"/>
</dbReference>
<feature type="compositionally biased region" description="Polar residues" evidence="1">
    <location>
        <begin position="459"/>
        <end position="477"/>
    </location>
</feature>
<dbReference type="EMBL" id="PQIB02000005">
    <property type="protein sequence ID" value="RLN17648.1"/>
    <property type="molecule type" value="Genomic_DNA"/>
</dbReference>
<protein>
    <submittedName>
        <fullName evidence="2">Uncharacterized protein</fullName>
    </submittedName>
</protein>
<dbReference type="AlphaFoldDB" id="A0A3L6S9H9"/>
<keyword evidence="3" id="KW-1185">Reference proteome</keyword>
<feature type="region of interest" description="Disordered" evidence="1">
    <location>
        <begin position="433"/>
        <end position="480"/>
    </location>
</feature>
<dbReference type="PANTHER" id="PTHR31267">
    <property type="entry name" value="DENTIN SIALOPHOSPHOPROTEIN-LIKE PROTEIN"/>
    <property type="match status" value="1"/>
</dbReference>
<proteinExistence type="predicted"/>
<feature type="compositionally biased region" description="Basic and acidic residues" evidence="1">
    <location>
        <begin position="49"/>
        <end position="59"/>
    </location>
</feature>
<evidence type="ECO:0000256" key="1">
    <source>
        <dbReference type="SAM" id="MobiDB-lite"/>
    </source>
</evidence>
<dbReference type="STRING" id="4540.A0A3L6S9H9"/>
<evidence type="ECO:0000313" key="3">
    <source>
        <dbReference type="Proteomes" id="UP000275267"/>
    </source>
</evidence>
<reference evidence="3" key="1">
    <citation type="journal article" date="2019" name="Nat. Commun.">
        <title>The genome of broomcorn millet.</title>
        <authorList>
            <person name="Zou C."/>
            <person name="Miki D."/>
            <person name="Li D."/>
            <person name="Tang Q."/>
            <person name="Xiao L."/>
            <person name="Rajput S."/>
            <person name="Deng P."/>
            <person name="Jia W."/>
            <person name="Huang R."/>
            <person name="Zhang M."/>
            <person name="Sun Y."/>
            <person name="Hu J."/>
            <person name="Fu X."/>
            <person name="Schnable P.S."/>
            <person name="Li F."/>
            <person name="Zhang H."/>
            <person name="Feng B."/>
            <person name="Zhu X."/>
            <person name="Liu R."/>
            <person name="Schnable J.C."/>
            <person name="Zhu J.-K."/>
            <person name="Zhang H."/>
        </authorList>
    </citation>
    <scope>NUCLEOTIDE SEQUENCE [LARGE SCALE GENOMIC DNA]</scope>
</reference>